<keyword evidence="4" id="KW-1185">Reference proteome</keyword>
<feature type="domain" description="DZANK-type" evidence="2">
    <location>
        <begin position="111"/>
        <end position="162"/>
    </location>
</feature>
<keyword evidence="1" id="KW-0175">Coiled coil</keyword>
<dbReference type="InterPro" id="IPR052481">
    <property type="entry name" value="DZAN1"/>
</dbReference>
<dbReference type="EMBL" id="JAHQCX010000019">
    <property type="protein sequence ID" value="MBU9728460.1"/>
    <property type="molecule type" value="Genomic_DNA"/>
</dbReference>
<name>A0ABS6KD70_9FIRM</name>
<dbReference type="InterPro" id="IPR025874">
    <property type="entry name" value="DZR"/>
</dbReference>
<feature type="coiled-coil region" evidence="1">
    <location>
        <begin position="70"/>
        <end position="97"/>
    </location>
</feature>
<evidence type="ECO:0000313" key="4">
    <source>
        <dbReference type="Proteomes" id="UP001314681"/>
    </source>
</evidence>
<protein>
    <submittedName>
        <fullName evidence="3">Zinc ribbon domain-containing protein</fullName>
    </submittedName>
</protein>
<evidence type="ECO:0000259" key="2">
    <source>
        <dbReference type="Pfam" id="PF12773"/>
    </source>
</evidence>
<proteinExistence type="predicted"/>
<dbReference type="RefSeq" id="WP_158353523.1">
    <property type="nucleotide sequence ID" value="NZ_JAHQCX010000019.1"/>
</dbReference>
<accession>A0ABS6KD70</accession>
<comment type="caution">
    <text evidence="3">The sequence shown here is derived from an EMBL/GenBank/DDBJ whole genome shotgun (WGS) entry which is preliminary data.</text>
</comment>
<gene>
    <name evidence="3" type="ORF">KTH90_20890</name>
</gene>
<dbReference type="Pfam" id="PF12773">
    <property type="entry name" value="DZR"/>
    <property type="match status" value="2"/>
</dbReference>
<evidence type="ECO:0000313" key="3">
    <source>
        <dbReference type="EMBL" id="MBU9728460.1"/>
    </source>
</evidence>
<dbReference type="PANTHER" id="PTHR16058:SF4">
    <property type="entry name" value="DOUBLE ZINC RIBBON AND ANKYRIN REPEAT-CONTAINING PROTEIN 1"/>
    <property type="match status" value="1"/>
</dbReference>
<reference evidence="3 4" key="1">
    <citation type="submission" date="2021-06" db="EMBL/GenBank/DDBJ databases">
        <title>Description of novel taxa of the family Lachnospiraceae.</title>
        <authorList>
            <person name="Chaplin A.V."/>
            <person name="Sokolova S.R."/>
            <person name="Pikina A.P."/>
            <person name="Korzhanova M."/>
            <person name="Belova V."/>
            <person name="Korostin D."/>
            <person name="Efimov B.A."/>
        </authorList>
    </citation>
    <scope>NUCLEOTIDE SEQUENCE [LARGE SCALE GENOMIC DNA]</scope>
    <source>
        <strain evidence="3 4">ASD4241</strain>
    </source>
</reference>
<evidence type="ECO:0000256" key="1">
    <source>
        <dbReference type="SAM" id="Coils"/>
    </source>
</evidence>
<sequence>MAFFDKLGEMAKNIGDRTGDAIETNKLGSKIKAETEAAGEELKKIGAFYYERFAQDGKADPEVLEFCQGAKSHYDAAVEAQAEIDRIKAENEAAKAAAVPETPAVPAGITCPSCGAANAPDTRFCCGCGNKLEAPAPAPTGMTCPVCGAANAPGTKFCCGCGAKLEAPAPVPAGMTCPSCGAANAPGTKFCCECGAKLEAPVIPAEPEKVTCPACGTEIGPGVKFCPECGAKKE</sequence>
<dbReference type="PANTHER" id="PTHR16058">
    <property type="entry name" value="DOUBLE ZINC RIBBON AND ANKYRIN REPEAT-CONTAINING PROTEIN 1"/>
    <property type="match status" value="1"/>
</dbReference>
<organism evidence="3 4">
    <name type="scientific">Diplocloster modestus</name>
    <dbReference type="NCBI Taxonomy" id="2850322"/>
    <lineage>
        <taxon>Bacteria</taxon>
        <taxon>Bacillati</taxon>
        <taxon>Bacillota</taxon>
        <taxon>Clostridia</taxon>
        <taxon>Lachnospirales</taxon>
        <taxon>Lachnospiraceae</taxon>
        <taxon>Diplocloster</taxon>
    </lineage>
</organism>
<feature type="domain" description="DZANK-type" evidence="2">
    <location>
        <begin position="177"/>
        <end position="230"/>
    </location>
</feature>
<dbReference type="Proteomes" id="UP001314681">
    <property type="component" value="Unassembled WGS sequence"/>
</dbReference>